<dbReference type="Proteomes" id="UP001281003">
    <property type="component" value="Unassembled WGS sequence"/>
</dbReference>
<feature type="region of interest" description="Disordered" evidence="1">
    <location>
        <begin position="1"/>
        <end position="33"/>
    </location>
</feature>
<comment type="caution">
    <text evidence="2">The sequence shown here is derived from an EMBL/GenBank/DDBJ whole genome shotgun (WGS) entry which is preliminary data.</text>
</comment>
<evidence type="ECO:0000313" key="2">
    <source>
        <dbReference type="EMBL" id="KAK3400703.1"/>
    </source>
</evidence>
<dbReference type="AlphaFoldDB" id="A0AAE0UE37"/>
<gene>
    <name evidence="2" type="ORF">B0T20DRAFT_476812</name>
</gene>
<evidence type="ECO:0000256" key="1">
    <source>
        <dbReference type="SAM" id="MobiDB-lite"/>
    </source>
</evidence>
<keyword evidence="3" id="KW-1185">Reference proteome</keyword>
<reference evidence="2" key="1">
    <citation type="journal article" date="2023" name="Mol. Phylogenet. Evol.">
        <title>Genome-scale phylogeny and comparative genomics of the fungal order Sordariales.</title>
        <authorList>
            <person name="Hensen N."/>
            <person name="Bonometti L."/>
            <person name="Westerberg I."/>
            <person name="Brannstrom I.O."/>
            <person name="Guillou S."/>
            <person name="Cros-Aarteil S."/>
            <person name="Calhoun S."/>
            <person name="Haridas S."/>
            <person name="Kuo A."/>
            <person name="Mondo S."/>
            <person name="Pangilinan J."/>
            <person name="Riley R."/>
            <person name="LaButti K."/>
            <person name="Andreopoulos B."/>
            <person name="Lipzen A."/>
            <person name="Chen C."/>
            <person name="Yan M."/>
            <person name="Daum C."/>
            <person name="Ng V."/>
            <person name="Clum A."/>
            <person name="Steindorff A."/>
            <person name="Ohm R.A."/>
            <person name="Martin F."/>
            <person name="Silar P."/>
            <person name="Natvig D.O."/>
            <person name="Lalanne C."/>
            <person name="Gautier V."/>
            <person name="Ament-Velasquez S.L."/>
            <person name="Kruys A."/>
            <person name="Hutchinson M.I."/>
            <person name="Powell A.J."/>
            <person name="Barry K."/>
            <person name="Miller A.N."/>
            <person name="Grigoriev I.V."/>
            <person name="Debuchy R."/>
            <person name="Gladieux P."/>
            <person name="Hiltunen Thoren M."/>
            <person name="Johannesson H."/>
        </authorList>
    </citation>
    <scope>NUCLEOTIDE SEQUENCE</scope>
    <source>
        <strain evidence="2">FGSC 1904</strain>
    </source>
</reference>
<accession>A0AAE0UE37</accession>
<sequence length="342" mass="39105">METDGPRNPSPWDPYSNRFTTSPESDEDTVSDAPLERLSDRSPYTGIHQMNHRDLELACSSELVEFRVGPDSALYHLSKPLVCSLSKPLYTWISTQIRRPTLLDWTLFIDKDIFNLFVQFIYRADYELQEHFDLSLGDHREAFVQSMEQSDQQPSFQIYAGSPKVQMELPGSPCREHAQLWAFATEIEFADLADAALEQLLEALNLFFSISGTRKNYLNMPLADCVAVVDVFGYVYFQADRLEKIRTVRGRINPAPVTKMKRELARFARKYMSDLEPNEAQRHAQAAQADNVLGHGTIHPDPQRHQKTEAWVQLLEGHPQIAVDIVRVGMFESDEASQEIVQ</sequence>
<reference evidence="2" key="2">
    <citation type="submission" date="2023-07" db="EMBL/GenBank/DDBJ databases">
        <authorList>
            <consortium name="Lawrence Berkeley National Laboratory"/>
            <person name="Haridas S."/>
            <person name="Hensen N."/>
            <person name="Bonometti L."/>
            <person name="Westerberg I."/>
            <person name="Brannstrom I.O."/>
            <person name="Guillou S."/>
            <person name="Cros-Aarteil S."/>
            <person name="Calhoun S."/>
            <person name="Kuo A."/>
            <person name="Mondo S."/>
            <person name="Pangilinan J."/>
            <person name="Riley R."/>
            <person name="LaButti K."/>
            <person name="Andreopoulos B."/>
            <person name="Lipzen A."/>
            <person name="Chen C."/>
            <person name="Yanf M."/>
            <person name="Daum C."/>
            <person name="Ng V."/>
            <person name="Clum A."/>
            <person name="Steindorff A."/>
            <person name="Ohm R."/>
            <person name="Martin F."/>
            <person name="Silar P."/>
            <person name="Natvig D."/>
            <person name="Lalanne C."/>
            <person name="Gautier V."/>
            <person name="Ament-velasquez S.L."/>
            <person name="Kruys A."/>
            <person name="Hutchinson M.I."/>
            <person name="Powell A.J."/>
            <person name="Barry K."/>
            <person name="Miller A.N."/>
            <person name="Grigoriev I.V."/>
            <person name="Debuchy R."/>
            <person name="Gladieux P."/>
            <person name="Thoren M.H."/>
            <person name="Johannesson H."/>
        </authorList>
    </citation>
    <scope>NUCLEOTIDE SEQUENCE</scope>
    <source>
        <strain evidence="2">FGSC 1904</strain>
    </source>
</reference>
<protein>
    <submittedName>
        <fullName evidence="2">Uncharacterized protein</fullName>
    </submittedName>
</protein>
<proteinExistence type="predicted"/>
<dbReference type="EMBL" id="JAUTDP010000003">
    <property type="protein sequence ID" value="KAK3400703.1"/>
    <property type="molecule type" value="Genomic_DNA"/>
</dbReference>
<evidence type="ECO:0000313" key="3">
    <source>
        <dbReference type="Proteomes" id="UP001281003"/>
    </source>
</evidence>
<name>A0AAE0UE37_SORBR</name>
<organism evidence="2 3">
    <name type="scientific">Sordaria brevicollis</name>
    <dbReference type="NCBI Taxonomy" id="83679"/>
    <lineage>
        <taxon>Eukaryota</taxon>
        <taxon>Fungi</taxon>
        <taxon>Dikarya</taxon>
        <taxon>Ascomycota</taxon>
        <taxon>Pezizomycotina</taxon>
        <taxon>Sordariomycetes</taxon>
        <taxon>Sordariomycetidae</taxon>
        <taxon>Sordariales</taxon>
        <taxon>Sordariaceae</taxon>
        <taxon>Sordaria</taxon>
    </lineage>
</organism>